<evidence type="ECO:0000256" key="2">
    <source>
        <dbReference type="ARBA" id="ARBA00001936"/>
    </source>
</evidence>
<dbReference type="PROSITE" id="PS01202">
    <property type="entry name" value="MAP_2"/>
    <property type="match status" value="1"/>
</dbReference>
<dbReference type="GO" id="GO:0004239">
    <property type="term" value="F:initiator methionyl aminopeptidase activity"/>
    <property type="evidence" value="ECO:0007669"/>
    <property type="project" value="UniProtKB-EC"/>
</dbReference>
<evidence type="ECO:0000256" key="1">
    <source>
        <dbReference type="ARBA" id="ARBA00000294"/>
    </source>
</evidence>
<dbReference type="Proteomes" id="UP000315289">
    <property type="component" value="Unassembled WGS sequence"/>
</dbReference>
<protein>
    <recommendedName>
        <fullName evidence="8">Methionine aminopeptidase</fullName>
        <ecNumber evidence="8">3.4.11.18</ecNumber>
    </recommendedName>
</protein>
<dbReference type="SUPFAM" id="SSF46785">
    <property type="entry name" value="Winged helix' DNA-binding domain"/>
    <property type="match status" value="1"/>
</dbReference>
<dbReference type="Pfam" id="PF00557">
    <property type="entry name" value="Peptidase_M24"/>
    <property type="match status" value="1"/>
</dbReference>
<comment type="similarity">
    <text evidence="8">Belongs to the peptidase M24A family.</text>
</comment>
<evidence type="ECO:0000256" key="4">
    <source>
        <dbReference type="ARBA" id="ARBA00022438"/>
    </source>
</evidence>
<keyword evidence="6 8" id="KW-0479">Metal-binding</keyword>
<evidence type="ECO:0000313" key="10">
    <source>
        <dbReference type="EMBL" id="TVP40542.1"/>
    </source>
</evidence>
<dbReference type="GO" id="GO:0006508">
    <property type="term" value="P:proteolysis"/>
    <property type="evidence" value="ECO:0007669"/>
    <property type="project" value="UniProtKB-KW"/>
</dbReference>
<dbReference type="GO" id="GO:0070006">
    <property type="term" value="F:metalloaminopeptidase activity"/>
    <property type="evidence" value="ECO:0007669"/>
    <property type="project" value="InterPro"/>
</dbReference>
<keyword evidence="7 10" id="KW-0378">Hydrolase</keyword>
<comment type="cofactor">
    <cofactor evidence="3">
        <name>Fe(2+)</name>
        <dbReference type="ChEBI" id="CHEBI:29033"/>
    </cofactor>
</comment>
<dbReference type="PANTHER" id="PTHR45777:SF2">
    <property type="entry name" value="METHIONINE AMINOPEPTIDASE 2"/>
    <property type="match status" value="1"/>
</dbReference>
<sequence length="297" mass="33437">MSLDNYIRAGQIAAQVRENARKKNHVGRTLYEICDSIESEINERGGQPAFPVNISLNEIAAHYTAEPDDQIVIKDTDIVKIDLGVHIDGYVADTAVTISYDSKYDQLIKIAELSLHEATKIAKCATKSSEIGKTIENTITHNGLKPIQNLSGHSLEQYVIHAGKSIPNIKTYGPSFSLMPNQAYAIEPFVTTKDGLGIVYEGKIRNIFSLVSRKPTKNKDTDEFIIYLWNRFKTLPFAVRWLVNDFAESKAREMLEYLIKKKNIRSYPILVEGNNKVVSQAEHTVFILENLSHVITK</sequence>
<dbReference type="NCBIfam" id="TIGR00501">
    <property type="entry name" value="met_pdase_II"/>
    <property type="match status" value="1"/>
</dbReference>
<dbReference type="RefSeq" id="WP_144731113.1">
    <property type="nucleotide sequence ID" value="NZ_ML675583.1"/>
</dbReference>
<dbReference type="OrthoDB" id="372008at2157"/>
<dbReference type="AlphaFoldDB" id="A0A557SVA9"/>
<evidence type="ECO:0000256" key="8">
    <source>
        <dbReference type="RuleBase" id="RU003653"/>
    </source>
</evidence>
<name>A0A557SVA9_9ARCH</name>
<dbReference type="GO" id="GO:0005737">
    <property type="term" value="C:cytoplasm"/>
    <property type="evidence" value="ECO:0007669"/>
    <property type="project" value="TreeGrafter"/>
</dbReference>
<comment type="catalytic activity">
    <reaction evidence="1 8">
        <text>Release of N-terminal amino acids, preferentially methionine, from peptides and arylamides.</text>
        <dbReference type="EC" id="3.4.11.18"/>
    </reaction>
</comment>
<feature type="domain" description="Peptidase M24" evidence="9">
    <location>
        <begin position="7"/>
        <end position="200"/>
    </location>
</feature>
<dbReference type="InterPro" id="IPR002468">
    <property type="entry name" value="Pept_M24A_MAP2"/>
</dbReference>
<evidence type="ECO:0000313" key="11">
    <source>
        <dbReference type="Proteomes" id="UP000315289"/>
    </source>
</evidence>
<comment type="function">
    <text evidence="8">Removes the N-terminal methionine from nascent proteins. The N-terminal methionine is often cleaved when the second residue in the primary sequence is small and uncharged (Met-Ala-, Cys, Gly, Pro, Ser, Thr, or Val).</text>
</comment>
<dbReference type="InterPro" id="IPR036005">
    <property type="entry name" value="Creatinase/aminopeptidase-like"/>
</dbReference>
<dbReference type="PANTHER" id="PTHR45777">
    <property type="entry name" value="METHIONINE AMINOPEPTIDASE 2"/>
    <property type="match status" value="1"/>
</dbReference>
<dbReference type="InterPro" id="IPR050247">
    <property type="entry name" value="Met_Aminopeptidase_Type2"/>
</dbReference>
<reference evidence="10 11" key="1">
    <citation type="journal article" date="2019" name="Front. Microbiol.">
        <title>Ammonia Oxidation by the Arctic Terrestrial Thaumarchaeote Candidatus Nitrosocosmicus arcticus Is Stimulated by Increasing Temperatures.</title>
        <authorList>
            <person name="Alves R.J.E."/>
            <person name="Kerou M."/>
            <person name="Zappe A."/>
            <person name="Bittner R."/>
            <person name="Abby S.S."/>
            <person name="Schmidt H.A."/>
            <person name="Pfeifer K."/>
            <person name="Schleper C."/>
        </authorList>
    </citation>
    <scope>NUCLEOTIDE SEQUENCE [LARGE SCALE GENOMIC DNA]</scope>
    <source>
        <strain evidence="10 11">Kfb</strain>
    </source>
</reference>
<organism evidence="10 11">
    <name type="scientific">Candidatus Nitrosocosmicus arcticus</name>
    <dbReference type="NCBI Taxonomy" id="2035267"/>
    <lineage>
        <taxon>Archaea</taxon>
        <taxon>Nitrososphaerota</taxon>
        <taxon>Nitrososphaeria</taxon>
        <taxon>Nitrososphaerales</taxon>
        <taxon>Nitrososphaeraceae</taxon>
        <taxon>Candidatus Nitrosocosmicus</taxon>
    </lineage>
</organism>
<dbReference type="Gene3D" id="1.10.10.10">
    <property type="entry name" value="Winged helix-like DNA-binding domain superfamily/Winged helix DNA-binding domain"/>
    <property type="match status" value="1"/>
</dbReference>
<comment type="caution">
    <text evidence="10">The sequence shown here is derived from an EMBL/GenBank/DDBJ whole genome shotgun (WGS) entry which is preliminary data.</text>
</comment>
<keyword evidence="5 8" id="KW-0645">Protease</keyword>
<dbReference type="EMBL" id="VOAH01000007">
    <property type="protein sequence ID" value="TVP40542.1"/>
    <property type="molecule type" value="Genomic_DNA"/>
</dbReference>
<dbReference type="InterPro" id="IPR036388">
    <property type="entry name" value="WH-like_DNA-bd_sf"/>
</dbReference>
<evidence type="ECO:0000256" key="6">
    <source>
        <dbReference type="ARBA" id="ARBA00022723"/>
    </source>
</evidence>
<evidence type="ECO:0000256" key="5">
    <source>
        <dbReference type="ARBA" id="ARBA00022670"/>
    </source>
</evidence>
<comment type="cofactor">
    <cofactor evidence="8">
        <name>Co(2+)</name>
        <dbReference type="ChEBI" id="CHEBI:48828"/>
    </cofactor>
    <cofactor evidence="8">
        <name>Zn(2+)</name>
        <dbReference type="ChEBI" id="CHEBI:29105"/>
    </cofactor>
    <cofactor evidence="8">
        <name>Mn(2+)</name>
        <dbReference type="ChEBI" id="CHEBI:29035"/>
    </cofactor>
    <cofactor evidence="8">
        <name>Fe(2+)</name>
        <dbReference type="ChEBI" id="CHEBI:29033"/>
    </cofactor>
    <text evidence="8">Binds 2 divalent metal cations per subunit. Has a high-affinity and a low affinity metal-binding site. The true nature of the physiological cofactor is under debate. The enzyme is active with cobalt, zinc, manganese or divalent iron ions.</text>
</comment>
<dbReference type="InterPro" id="IPR018349">
    <property type="entry name" value="Pept_M24A_MAP2_BS"/>
</dbReference>
<evidence type="ECO:0000256" key="7">
    <source>
        <dbReference type="ARBA" id="ARBA00022801"/>
    </source>
</evidence>
<comment type="cofactor">
    <cofactor evidence="2">
        <name>Mn(2+)</name>
        <dbReference type="ChEBI" id="CHEBI:29035"/>
    </cofactor>
</comment>
<keyword evidence="4 8" id="KW-0031">Aminopeptidase</keyword>
<evidence type="ECO:0000259" key="9">
    <source>
        <dbReference type="Pfam" id="PF00557"/>
    </source>
</evidence>
<dbReference type="SUPFAM" id="SSF55920">
    <property type="entry name" value="Creatinase/aminopeptidase"/>
    <property type="match status" value="1"/>
</dbReference>
<dbReference type="InterPro" id="IPR001714">
    <property type="entry name" value="Pept_M24_MAP"/>
</dbReference>
<dbReference type="EC" id="3.4.11.18" evidence="8"/>
<keyword evidence="11" id="KW-1185">Reference proteome</keyword>
<dbReference type="GO" id="GO:0046872">
    <property type="term" value="F:metal ion binding"/>
    <property type="evidence" value="ECO:0007669"/>
    <property type="project" value="UniProtKB-KW"/>
</dbReference>
<evidence type="ECO:0000256" key="3">
    <source>
        <dbReference type="ARBA" id="ARBA00001954"/>
    </source>
</evidence>
<dbReference type="PRINTS" id="PR00599">
    <property type="entry name" value="MAPEPTIDASE"/>
</dbReference>
<proteinExistence type="inferred from homology"/>
<dbReference type="InterPro" id="IPR036390">
    <property type="entry name" value="WH_DNA-bd_sf"/>
</dbReference>
<dbReference type="InterPro" id="IPR000994">
    <property type="entry name" value="Pept_M24"/>
</dbReference>
<dbReference type="Gene3D" id="3.90.230.10">
    <property type="entry name" value="Creatinase/methionine aminopeptidase superfamily"/>
    <property type="match status" value="1"/>
</dbReference>
<gene>
    <name evidence="10" type="primary">map</name>
    <name evidence="10" type="ORF">NARC_70123</name>
</gene>
<accession>A0A557SVA9</accession>